<dbReference type="InterPro" id="IPR003329">
    <property type="entry name" value="Cytidylyl_trans"/>
</dbReference>
<dbReference type="Pfam" id="PF02348">
    <property type="entry name" value="CTP_transf_3"/>
    <property type="match status" value="1"/>
</dbReference>
<dbReference type="SUPFAM" id="SSF53448">
    <property type="entry name" value="Nucleotide-diphospho-sugar transferases"/>
    <property type="match status" value="1"/>
</dbReference>
<reference evidence="1" key="1">
    <citation type="submission" date="2022-03" db="EMBL/GenBank/DDBJ databases">
        <title>Genome Identification and Characterization of new species Bdellovibrio reynosense LBG001 sp. nov. from a Mexico soil sample.</title>
        <authorList>
            <person name="Camilli A."/>
            <person name="Ajao Y."/>
            <person name="Guo X."/>
        </authorList>
    </citation>
    <scope>NUCLEOTIDE SEQUENCE</scope>
    <source>
        <strain evidence="1">LBG001</strain>
    </source>
</reference>
<dbReference type="CDD" id="cd02518">
    <property type="entry name" value="GT2_SpsF"/>
    <property type="match status" value="1"/>
</dbReference>
<dbReference type="InterPro" id="IPR029044">
    <property type="entry name" value="Nucleotide-diphossugar_trans"/>
</dbReference>
<dbReference type="PANTHER" id="PTHR42866">
    <property type="entry name" value="3-DEOXY-MANNO-OCTULOSONATE CYTIDYLYLTRANSFERASE"/>
    <property type="match status" value="1"/>
</dbReference>
<protein>
    <submittedName>
        <fullName evidence="1">Glycosyltransferase family protein</fullName>
    </submittedName>
</protein>
<name>A0ABY4CBA6_9BACT</name>
<organism evidence="1 2">
    <name type="scientific">Bdellovibrio reynosensis</name>
    <dbReference type="NCBI Taxonomy" id="2835041"/>
    <lineage>
        <taxon>Bacteria</taxon>
        <taxon>Pseudomonadati</taxon>
        <taxon>Bdellovibrionota</taxon>
        <taxon>Bdellovibrionia</taxon>
        <taxon>Bdellovibrionales</taxon>
        <taxon>Pseudobdellovibrionaceae</taxon>
        <taxon>Bdellovibrio</taxon>
    </lineage>
</organism>
<evidence type="ECO:0000313" key="1">
    <source>
        <dbReference type="EMBL" id="UOF02256.1"/>
    </source>
</evidence>
<dbReference type="Gene3D" id="3.90.550.10">
    <property type="entry name" value="Spore Coat Polysaccharide Biosynthesis Protein SpsA, Chain A"/>
    <property type="match status" value="1"/>
</dbReference>
<keyword evidence="2" id="KW-1185">Reference proteome</keyword>
<dbReference type="EMBL" id="CP093442">
    <property type="protein sequence ID" value="UOF02256.1"/>
    <property type="molecule type" value="Genomic_DNA"/>
</dbReference>
<evidence type="ECO:0000313" key="2">
    <source>
        <dbReference type="Proteomes" id="UP000830116"/>
    </source>
</evidence>
<proteinExistence type="predicted"/>
<gene>
    <name evidence="1" type="ORF">MNR06_04745</name>
</gene>
<dbReference type="Proteomes" id="UP000830116">
    <property type="component" value="Chromosome"/>
</dbReference>
<sequence>MAVKAGIITQARMTSTRLPGKVLKEVRGVPLLKYHIDRLSWSQLPVVVATTINREDDPIVQMCQHLKVPYFRGSEQDVLGRFYGAAEQEKLDIIVRVTSDCPLIDGHLISKAVQDFKSKNSENIYLSNCLKRSFPRGMDFEVFSFADLKTAFHEADKAFQREHVTPFINQNVTGMIKQVDFTSDDDYSSWRLTVDEESDFALIKKMIEDFRCDEMTFDQLKVVLKTHPELKLINAHIEQKKL</sequence>
<accession>A0ABY4CBA6</accession>
<dbReference type="RefSeq" id="WP_243539252.1">
    <property type="nucleotide sequence ID" value="NZ_CP093442.1"/>
</dbReference>
<dbReference type="PANTHER" id="PTHR42866:SF1">
    <property type="entry name" value="SPORE COAT POLYSACCHARIDE BIOSYNTHESIS PROTEIN SPSF"/>
    <property type="match status" value="1"/>
</dbReference>